<evidence type="ECO:0000256" key="5">
    <source>
        <dbReference type="ARBA" id="ARBA00022842"/>
    </source>
</evidence>
<dbReference type="OrthoDB" id="9790355at2"/>
<evidence type="ECO:0000256" key="6">
    <source>
        <dbReference type="ARBA" id="ARBA00022989"/>
    </source>
</evidence>
<dbReference type="SMART" id="SM00116">
    <property type="entry name" value="CBS"/>
    <property type="match status" value="1"/>
</dbReference>
<dbReference type="PANTHER" id="PTHR43773:SF1">
    <property type="entry name" value="MAGNESIUM TRANSPORTER MGTE"/>
    <property type="match status" value="1"/>
</dbReference>
<evidence type="ECO:0000256" key="7">
    <source>
        <dbReference type="ARBA" id="ARBA00023136"/>
    </source>
</evidence>
<dbReference type="PROSITE" id="PS51371">
    <property type="entry name" value="CBS"/>
    <property type="match status" value="1"/>
</dbReference>
<reference evidence="11" key="1">
    <citation type="submission" date="2008-12" db="EMBL/GenBank/DDBJ databases">
        <title>Complete sequence of Chloroflexus aggregans DSM 9485.</title>
        <authorList>
            <consortium name="US DOE Joint Genome Institute"/>
            <person name="Lucas S."/>
            <person name="Copeland A."/>
            <person name="Lapidus A."/>
            <person name="Glavina del Rio T."/>
            <person name="Dalin E."/>
            <person name="Tice H."/>
            <person name="Pitluck S."/>
            <person name="Foster B."/>
            <person name="Larimer F."/>
            <person name="Land M."/>
            <person name="Hauser L."/>
            <person name="Kyrpides N."/>
            <person name="Mikhailova N."/>
            <person name="Bryant D."/>
            <person name="Richardson P."/>
        </authorList>
    </citation>
    <scope>NUCLEOTIDE SEQUENCE</scope>
    <source>
        <strain evidence="11">DSM 9485</strain>
    </source>
</reference>
<feature type="transmembrane region" description="Helical" evidence="9">
    <location>
        <begin position="312"/>
        <end position="332"/>
    </location>
</feature>
<proteinExistence type="inferred from homology"/>
<protein>
    <recommendedName>
        <fullName evidence="9">Magnesium transporter MgtE</fullName>
    </recommendedName>
</protein>
<dbReference type="InterPro" id="IPR006668">
    <property type="entry name" value="Mg_transptr_MgtE_intracell_dom"/>
</dbReference>
<dbReference type="InterPro" id="IPR036739">
    <property type="entry name" value="SLC41_membr_dom_sf"/>
</dbReference>
<dbReference type="KEGG" id="cag:Cagg_0891"/>
<evidence type="ECO:0000256" key="1">
    <source>
        <dbReference type="ARBA" id="ARBA00004141"/>
    </source>
</evidence>
<accession>B8G5U9</accession>
<dbReference type="eggNOG" id="COG2239">
    <property type="taxonomic scope" value="Bacteria"/>
</dbReference>
<gene>
    <name evidence="11" type="ordered locus">Cagg_0891</name>
</gene>
<dbReference type="Gene3D" id="1.10.357.20">
    <property type="entry name" value="SLC41 divalent cation transporters, integral membrane domain"/>
    <property type="match status" value="1"/>
</dbReference>
<keyword evidence="7 9" id="KW-0472">Membrane</keyword>
<dbReference type="Pfam" id="PF01769">
    <property type="entry name" value="MgtE"/>
    <property type="match status" value="1"/>
</dbReference>
<dbReference type="Pfam" id="PF03448">
    <property type="entry name" value="MgtE_N"/>
    <property type="match status" value="1"/>
</dbReference>
<dbReference type="RefSeq" id="WP_012616176.1">
    <property type="nucleotide sequence ID" value="NC_011831.1"/>
</dbReference>
<name>B8G5U9_CHLAD</name>
<comment type="subcellular location">
    <subcellularLocation>
        <location evidence="9">Cell membrane</location>
        <topology evidence="9">Multi-pass membrane protein</topology>
    </subcellularLocation>
    <subcellularLocation>
        <location evidence="1">Membrane</location>
        <topology evidence="1">Multi-pass membrane protein</topology>
    </subcellularLocation>
</comment>
<keyword evidence="8" id="KW-0129">CBS domain</keyword>
<evidence type="ECO:0000259" key="10">
    <source>
        <dbReference type="PROSITE" id="PS51371"/>
    </source>
</evidence>
<dbReference type="InterPro" id="IPR006667">
    <property type="entry name" value="SLC41_membr_dom"/>
</dbReference>
<evidence type="ECO:0000256" key="8">
    <source>
        <dbReference type="PROSITE-ProRule" id="PRU00703"/>
    </source>
</evidence>
<dbReference type="SMART" id="SM00924">
    <property type="entry name" value="MgtE_N"/>
    <property type="match status" value="1"/>
</dbReference>
<dbReference type="InterPro" id="IPR006669">
    <property type="entry name" value="MgtE_transporter"/>
</dbReference>
<keyword evidence="9" id="KW-1003">Cell membrane</keyword>
<keyword evidence="4 9" id="KW-0812">Transmembrane</keyword>
<dbReference type="HOGENOM" id="CLU_037408_2_2_0"/>
<dbReference type="AlphaFoldDB" id="B8G5U9"/>
<feature type="domain" description="CBS" evidence="10">
    <location>
        <begin position="202"/>
        <end position="258"/>
    </location>
</feature>
<keyword evidence="5 9" id="KW-0460">Magnesium</keyword>
<organism evidence="11 12">
    <name type="scientific">Chloroflexus aggregans (strain MD-66 / DSM 9485)</name>
    <dbReference type="NCBI Taxonomy" id="326427"/>
    <lineage>
        <taxon>Bacteria</taxon>
        <taxon>Bacillati</taxon>
        <taxon>Chloroflexota</taxon>
        <taxon>Chloroflexia</taxon>
        <taxon>Chloroflexales</taxon>
        <taxon>Chloroflexineae</taxon>
        <taxon>Chloroflexaceae</taxon>
        <taxon>Chloroflexus</taxon>
    </lineage>
</organism>
<feature type="transmembrane region" description="Helical" evidence="9">
    <location>
        <begin position="424"/>
        <end position="447"/>
    </location>
</feature>
<keyword evidence="6 9" id="KW-1133">Transmembrane helix</keyword>
<feature type="transmembrane region" description="Helical" evidence="9">
    <location>
        <begin position="286"/>
        <end position="306"/>
    </location>
</feature>
<evidence type="ECO:0000256" key="2">
    <source>
        <dbReference type="ARBA" id="ARBA00009749"/>
    </source>
</evidence>
<dbReference type="SUPFAM" id="SSF161093">
    <property type="entry name" value="MgtE membrane domain-like"/>
    <property type="match status" value="1"/>
</dbReference>
<evidence type="ECO:0000313" key="11">
    <source>
        <dbReference type="EMBL" id="ACL23810.1"/>
    </source>
</evidence>
<dbReference type="STRING" id="326427.Cagg_0891"/>
<dbReference type="CDD" id="cd04606">
    <property type="entry name" value="CBS_pair_Mg_transporter"/>
    <property type="match status" value="1"/>
</dbReference>
<keyword evidence="12" id="KW-1185">Reference proteome</keyword>
<dbReference type="Proteomes" id="UP000002508">
    <property type="component" value="Chromosome"/>
</dbReference>
<comment type="similarity">
    <text evidence="2 9">Belongs to the SLC41A transporter family.</text>
</comment>
<evidence type="ECO:0000256" key="3">
    <source>
        <dbReference type="ARBA" id="ARBA00022448"/>
    </source>
</evidence>
<dbReference type="PANTHER" id="PTHR43773">
    <property type="entry name" value="MAGNESIUM TRANSPORTER MGTE"/>
    <property type="match status" value="1"/>
</dbReference>
<keyword evidence="9" id="KW-0479">Metal-binding</keyword>
<feature type="transmembrane region" description="Helical" evidence="9">
    <location>
        <begin position="360"/>
        <end position="380"/>
    </location>
</feature>
<dbReference type="GO" id="GO:0005886">
    <property type="term" value="C:plasma membrane"/>
    <property type="evidence" value="ECO:0007669"/>
    <property type="project" value="UniProtKB-SubCell"/>
</dbReference>
<evidence type="ECO:0000256" key="4">
    <source>
        <dbReference type="ARBA" id="ARBA00022692"/>
    </source>
</evidence>
<dbReference type="Pfam" id="PF00571">
    <property type="entry name" value="CBS"/>
    <property type="match status" value="2"/>
</dbReference>
<dbReference type="GO" id="GO:0046872">
    <property type="term" value="F:metal ion binding"/>
    <property type="evidence" value="ECO:0007669"/>
    <property type="project" value="UniProtKB-KW"/>
</dbReference>
<keyword evidence="3 9" id="KW-0813">Transport</keyword>
<evidence type="ECO:0000256" key="9">
    <source>
        <dbReference type="RuleBase" id="RU362011"/>
    </source>
</evidence>
<evidence type="ECO:0000313" key="12">
    <source>
        <dbReference type="Proteomes" id="UP000002508"/>
    </source>
</evidence>
<feature type="transmembrane region" description="Helical" evidence="9">
    <location>
        <begin position="386"/>
        <end position="412"/>
    </location>
</feature>
<dbReference type="NCBIfam" id="TIGR00400">
    <property type="entry name" value="mgtE"/>
    <property type="match status" value="1"/>
</dbReference>
<comment type="function">
    <text evidence="9">Acts as a magnesium transporter.</text>
</comment>
<dbReference type="GO" id="GO:0015095">
    <property type="term" value="F:magnesium ion transmembrane transporter activity"/>
    <property type="evidence" value="ECO:0007669"/>
    <property type="project" value="UniProtKB-UniRule"/>
</dbReference>
<comment type="subunit">
    <text evidence="9">Homodimer.</text>
</comment>
<dbReference type="Gene3D" id="3.10.580.10">
    <property type="entry name" value="CBS-domain"/>
    <property type="match status" value="1"/>
</dbReference>
<dbReference type="InterPro" id="IPR000644">
    <property type="entry name" value="CBS_dom"/>
</dbReference>
<dbReference type="SUPFAM" id="SSF54631">
    <property type="entry name" value="CBS-domain pair"/>
    <property type="match status" value="1"/>
</dbReference>
<dbReference type="Gene3D" id="1.25.60.10">
    <property type="entry name" value="MgtE N-terminal domain-like"/>
    <property type="match status" value="1"/>
</dbReference>
<dbReference type="EMBL" id="CP001337">
    <property type="protein sequence ID" value="ACL23810.1"/>
    <property type="molecule type" value="Genomic_DNA"/>
</dbReference>
<dbReference type="InterPro" id="IPR046342">
    <property type="entry name" value="CBS_dom_sf"/>
</dbReference>
<sequence>MTTFPTPRIDEVQALIAGQRWLDLRDQLSRWPAPEIADLLRELSAAERMLVFRVLPRTLAGDVFSYLEHDDQYELLTSLSQEETRLLLASLSPDDRTQLFEELPGQVTQKLLNLLSPTDLREARQLLGYPEESVGRLMTPDYVAVRPDWTIARALEHIRLRGRNSETIDVIYVTDDKWRLLDAVELRRFILAEPSQTVRSLMDESYVVLSAFDDRERAVEALRRYSLPALPVVDSDGVLVGIVTFDDLIDVAEEEVTEDFHRSAAVEPLRGNYLEIPVFELVQKRVPWLVALVFVNVFSGATIAAFQETIAAVVSLVFFLPLLIGSAGNAGSQSATLTVRAMATGDVRASDWWRLLLKELLVALLLGSAMAIAVGLLGVVRVGWQVAGVVALTMLILVLMGSLIGMSLPFILRRLGLDPATASGPLVTSLSDIGGVLIYFSLATYLLGI</sequence>
<dbReference type="InterPro" id="IPR038076">
    <property type="entry name" value="MgtE_N_sf"/>
</dbReference>
<dbReference type="SUPFAM" id="SSF158791">
    <property type="entry name" value="MgtE N-terminal domain-like"/>
    <property type="match status" value="1"/>
</dbReference>